<evidence type="ECO:0000256" key="7">
    <source>
        <dbReference type="ARBA" id="ARBA00023172"/>
    </source>
</evidence>
<evidence type="ECO:0000256" key="6">
    <source>
        <dbReference type="ARBA" id="ARBA00023125"/>
    </source>
</evidence>
<keyword evidence="6" id="KW-0238">DNA-binding</keyword>
<dbReference type="InterPro" id="IPR021027">
    <property type="entry name" value="Transposase_put_HTH"/>
</dbReference>
<dbReference type="NCBIfam" id="TIGR01766">
    <property type="entry name" value="IS200/IS605 family accessory protein TnpB-like domain"/>
    <property type="match status" value="1"/>
</dbReference>
<dbReference type="Pfam" id="PF12323">
    <property type="entry name" value="HTH_OrfB_IS605"/>
    <property type="match status" value="1"/>
</dbReference>
<name>A0ABW2D2I0_9ACTN</name>
<evidence type="ECO:0000256" key="3">
    <source>
        <dbReference type="ARBA" id="ARBA00022578"/>
    </source>
</evidence>
<dbReference type="InterPro" id="IPR001959">
    <property type="entry name" value="Transposase"/>
</dbReference>
<dbReference type="GO" id="GO:0004519">
    <property type="term" value="F:endonuclease activity"/>
    <property type="evidence" value="ECO:0007669"/>
    <property type="project" value="UniProtKB-KW"/>
</dbReference>
<evidence type="ECO:0000313" key="11">
    <source>
        <dbReference type="EMBL" id="MFC6956527.1"/>
    </source>
</evidence>
<dbReference type="Pfam" id="PF07282">
    <property type="entry name" value="Cas12f1-like_TNB"/>
    <property type="match status" value="1"/>
</dbReference>
<dbReference type="EMBL" id="JBHSYS010000001">
    <property type="protein sequence ID" value="MFC6956527.1"/>
    <property type="molecule type" value="Genomic_DNA"/>
</dbReference>
<gene>
    <name evidence="11" type="ORF">ACFQS3_04875</name>
</gene>
<sequence length="451" mass="50617">MIRAFKYPLRPTVKQQRALEAMFLDHCELYNAALEERRTAWSKRRDRIGYFDQCGQLKDVRRDDPEGHGRWAAASQQATLRRLDHAYAAYFRRCRTGGKPGHPRFRSARRFDSVTWPQHGNGCGWDPNPDDPVTRVRLLGVGHVRVHRHRPLEGRIKTITVKREGRRWFVVLACEAAVPAPLPKTGRAIGLDLGITRFATISTGEHVPNPKHLEASAAKIADARRALAAFPAKTPYSKRTRKHRLASEKVADLHRKVARQRADFAHKTALDLVRRFDAIAVEALNVRGMTRRVEPRADPDRPGGHLSNGAAAKTALNRKILDAGWRQFLNFLAYKAAWAGREVKAVNPAYTSQKCPRQDCGHTCGDNRHREVFHCTRCGYHDHADRVGAMNVASRAGLVRFDGAYVAPEEVEPMWRTRRDGVIIGADRGSGGYLTHPARCPAGGQSEGTKL</sequence>
<dbReference type="NCBIfam" id="NF040570">
    <property type="entry name" value="guided_TnpB"/>
    <property type="match status" value="1"/>
</dbReference>
<evidence type="ECO:0000256" key="5">
    <source>
        <dbReference type="ARBA" id="ARBA00022833"/>
    </source>
</evidence>
<feature type="domain" description="Probable transposase IS891/IS1136/IS1341" evidence="8">
    <location>
        <begin position="174"/>
        <end position="291"/>
    </location>
</feature>
<dbReference type="Pfam" id="PF01385">
    <property type="entry name" value="OrfB_IS605"/>
    <property type="match status" value="1"/>
</dbReference>
<feature type="domain" description="Cas12f1-like TNB" evidence="9">
    <location>
        <begin position="325"/>
        <end position="392"/>
    </location>
</feature>
<dbReference type="InterPro" id="IPR010095">
    <property type="entry name" value="Cas12f1-like_TNB"/>
</dbReference>
<evidence type="ECO:0000256" key="4">
    <source>
        <dbReference type="ARBA" id="ARBA00022723"/>
    </source>
</evidence>
<evidence type="ECO:0000256" key="2">
    <source>
        <dbReference type="ARBA" id="ARBA00011044"/>
    </source>
</evidence>
<comment type="similarity">
    <text evidence="2">In the N-terminal section; belongs to the transposase 2 family.</text>
</comment>
<keyword evidence="4" id="KW-0479">Metal-binding</keyword>
<organism evidence="11 12">
    <name type="scientific">Glycomyces mayteni</name>
    <dbReference type="NCBI Taxonomy" id="543887"/>
    <lineage>
        <taxon>Bacteria</taxon>
        <taxon>Bacillati</taxon>
        <taxon>Actinomycetota</taxon>
        <taxon>Actinomycetes</taxon>
        <taxon>Glycomycetales</taxon>
        <taxon>Glycomycetaceae</taxon>
        <taxon>Glycomyces</taxon>
    </lineage>
</organism>
<comment type="similarity">
    <text evidence="1">In the C-terminal section; belongs to the transposase 35 family.</text>
</comment>
<reference evidence="12" key="1">
    <citation type="journal article" date="2019" name="Int. J. Syst. Evol. Microbiol.">
        <title>The Global Catalogue of Microorganisms (GCM) 10K type strain sequencing project: providing services to taxonomists for standard genome sequencing and annotation.</title>
        <authorList>
            <consortium name="The Broad Institute Genomics Platform"/>
            <consortium name="The Broad Institute Genome Sequencing Center for Infectious Disease"/>
            <person name="Wu L."/>
            <person name="Ma J."/>
        </authorList>
    </citation>
    <scope>NUCLEOTIDE SEQUENCE [LARGE SCALE GENOMIC DNA]</scope>
    <source>
        <strain evidence="12">KACC 12634</strain>
    </source>
</reference>
<keyword evidence="7" id="KW-0233">DNA recombination</keyword>
<evidence type="ECO:0000256" key="1">
    <source>
        <dbReference type="ARBA" id="ARBA00008761"/>
    </source>
</evidence>
<evidence type="ECO:0000259" key="10">
    <source>
        <dbReference type="Pfam" id="PF12323"/>
    </source>
</evidence>
<dbReference type="PANTHER" id="PTHR30405">
    <property type="entry name" value="TRANSPOSASE"/>
    <property type="match status" value="1"/>
</dbReference>
<keyword evidence="5" id="KW-0862">Zinc</keyword>
<evidence type="ECO:0000259" key="9">
    <source>
        <dbReference type="Pfam" id="PF07282"/>
    </source>
</evidence>
<keyword evidence="11" id="KW-0540">Nuclease</keyword>
<dbReference type="Proteomes" id="UP001596470">
    <property type="component" value="Unassembled WGS sequence"/>
</dbReference>
<dbReference type="InterPro" id="IPR051399">
    <property type="entry name" value="RNA-guided_DNA_endo/Transpos"/>
</dbReference>
<proteinExistence type="inferred from homology"/>
<evidence type="ECO:0000259" key="8">
    <source>
        <dbReference type="Pfam" id="PF01385"/>
    </source>
</evidence>
<accession>A0ABW2D2I0</accession>
<protein>
    <submittedName>
        <fullName evidence="11">RNA-guided endonuclease InsQ/TnpB family protein</fullName>
    </submittedName>
</protein>
<feature type="domain" description="Transposase putative helix-turn-helix" evidence="10">
    <location>
        <begin position="1"/>
        <end position="45"/>
    </location>
</feature>
<dbReference type="PANTHER" id="PTHR30405:SF25">
    <property type="entry name" value="RNA-GUIDED DNA ENDONUCLEASE INSQ-RELATED"/>
    <property type="match status" value="1"/>
</dbReference>
<comment type="caution">
    <text evidence="11">The sequence shown here is derived from an EMBL/GenBank/DDBJ whole genome shotgun (WGS) entry which is preliminary data.</text>
</comment>
<dbReference type="RefSeq" id="WP_382354650.1">
    <property type="nucleotide sequence ID" value="NZ_JBHMBP010000004.1"/>
</dbReference>
<keyword evidence="11" id="KW-0378">Hydrolase</keyword>
<keyword evidence="12" id="KW-1185">Reference proteome</keyword>
<keyword evidence="3" id="KW-0815">Transposition</keyword>
<keyword evidence="11" id="KW-0255">Endonuclease</keyword>
<evidence type="ECO:0000313" key="12">
    <source>
        <dbReference type="Proteomes" id="UP001596470"/>
    </source>
</evidence>